<dbReference type="Proteomes" id="UP000248882">
    <property type="component" value="Unassembled WGS sequence"/>
</dbReference>
<dbReference type="GO" id="GO:0043565">
    <property type="term" value="F:sequence-specific DNA binding"/>
    <property type="evidence" value="ECO:0007669"/>
    <property type="project" value="InterPro"/>
</dbReference>
<evidence type="ECO:0000259" key="13">
    <source>
        <dbReference type="PROSITE" id="PS50110"/>
    </source>
</evidence>
<sequence length="1369" mass="155278">MRKKYYFKTFTNSKFNGYLCGANRITPKNFNLLTKKTIILVFYFVLFSAKTIIGQTEAINQITTEHGLLNNYITCIYQDESGFIWIGTKEGASRFDGTDYIHFTHNPADSLSLSSSTVLDIIQDKQGNIWIATNEGLNFLEKDQDIIQQIHFPSKQPKGNFISKLFIDNSDKLWVGTGSGELYLYKSENEGFENFTKEGMAEIRDIIQLDNQSLLLGYGDWVLRNKKGGVSLFDIKTKNYHAIENPSIPSDLSITKLLKHQTRIFFSTYNKGVFEWDQQQGKLERIDSENYSTDLIYDIISTPEGQVWLATDGKGILQLDLSTGEISPIPGNKSLNSKAITSLLYDSNNITWVGTVNGGVNKIDPHKSKIDHWGYTNDPSSGLSGKSVLSLSKSKRGGIWIGMDHGSINYFDPTSSQFQYHISSSSMSTPADAVILGLMEDSKENLWIGYYLKGLGRLKNQTNIFEHHLDEKWLYGATYLKSFYEDSDGTIWLGSRNQGLIKVNQELNKSQNYKHDPGDAKSLPHNHVSVIIEKDKDHLWVGTFNGLSLFDKKSGTFEKLPNDPTNPNSLQGKAVYSICKDLSGNLWIATDKALNYLDLSTDQFTQFNVSHGLPSNTIKGVILDDYQELWVSTNQGISHFSPTTKKFTNYGFQDGVIGIEFNENAALKDDSGKLYFGSVDGITSFHPKEIKKNKVPPHIYLSRLSIENEPIKTGDYTDILTKSLNETKAITLNYNQADFTIEFIALNYTSPEKNQYAYQLVGFDNTWRAIGNERKAIYTNIDPGEYTFTVKAANNDGLWNETPRTLTITILPPWWKTWWAYTLYMSMILLAIYGISRASLNRMRLRNDLKFERIEKQQQEALSKMKINFFTNISHEFKTPLTLISGPAQSLGQLQKLPQESKYFIKLIQANAKRLQVLVEQLMDFRKAEEGEVALHKMEIELVGFLNGCLDNFSFLADQQEISVSKNYDADCLFIDVDKNKLDIVLYNLLSNAFKFTEKGGAIVVGLTILEDEIKIFVEDNGIGISPNELQYIFEPFYQSSHNLPGTGIGLPLSKTYMQLHGGRIEASSKQNEGSNFSLFFPFDSSQGKYSPVLETKLAKQKVQHRIKSTDLLELASEAEKVLIIEDDLQMQSYILACFKPLYHTKVANDGAIGKEIADEWQPDLIICDVMMPNMDGITLVKLLKANFMTSHIPIILLTAKADENDIQEGLRFGADDYIPKPFNPNILITKVQNIISIRKNLQEIYRSSTSKAPEKLDLNQMDKDFLKNINQALFENYRDPEFNINQLAENLGLSRSQLFRKIKGLSGQTPHYYLQIFRLDQSRELLLNSGLNISEVAYELGFGTVKNFRIAFKKHYGCTPRDYINLHS</sequence>
<dbReference type="PROSITE" id="PS00041">
    <property type="entry name" value="HTH_ARAC_FAMILY_1"/>
    <property type="match status" value="1"/>
</dbReference>
<dbReference type="InterPro" id="IPR018060">
    <property type="entry name" value="HTH_AraC"/>
</dbReference>
<dbReference type="InterPro" id="IPR018062">
    <property type="entry name" value="HTH_AraC-typ_CS"/>
</dbReference>
<evidence type="ECO:0000256" key="2">
    <source>
        <dbReference type="ARBA" id="ARBA00012438"/>
    </source>
</evidence>
<dbReference type="InterPro" id="IPR013783">
    <property type="entry name" value="Ig-like_fold"/>
</dbReference>
<feature type="domain" description="Response regulatory" evidence="13">
    <location>
        <begin position="1121"/>
        <end position="1236"/>
    </location>
</feature>
<dbReference type="CDD" id="cd00082">
    <property type="entry name" value="HisKA"/>
    <property type="match status" value="1"/>
</dbReference>
<dbReference type="GO" id="GO:0003700">
    <property type="term" value="F:DNA-binding transcription factor activity"/>
    <property type="evidence" value="ECO:0007669"/>
    <property type="project" value="InterPro"/>
</dbReference>
<dbReference type="Gene3D" id="1.10.10.60">
    <property type="entry name" value="Homeodomain-like"/>
    <property type="match status" value="1"/>
</dbReference>
<dbReference type="InterPro" id="IPR009057">
    <property type="entry name" value="Homeodomain-like_sf"/>
</dbReference>
<feature type="domain" description="Histidine kinase" evidence="12">
    <location>
        <begin position="872"/>
        <end position="1085"/>
    </location>
</feature>
<dbReference type="Pfam" id="PF07495">
    <property type="entry name" value="Y_Y_Y"/>
    <property type="match status" value="1"/>
</dbReference>
<dbReference type="CDD" id="cd17574">
    <property type="entry name" value="REC_OmpR"/>
    <property type="match status" value="1"/>
</dbReference>
<keyword evidence="7" id="KW-0238">DNA-binding</keyword>
<evidence type="ECO:0000256" key="3">
    <source>
        <dbReference type="ARBA" id="ARBA00022553"/>
    </source>
</evidence>
<evidence type="ECO:0000256" key="7">
    <source>
        <dbReference type="ARBA" id="ARBA00023125"/>
    </source>
</evidence>
<dbReference type="Pfam" id="PF00512">
    <property type="entry name" value="HisKA"/>
    <property type="match status" value="1"/>
</dbReference>
<accession>A0A2W7QZM6</accession>
<dbReference type="InterPro" id="IPR036097">
    <property type="entry name" value="HisK_dim/P_sf"/>
</dbReference>
<keyword evidence="10" id="KW-0472">Membrane</keyword>
<evidence type="ECO:0000256" key="9">
    <source>
        <dbReference type="PROSITE-ProRule" id="PRU00169"/>
    </source>
</evidence>
<evidence type="ECO:0000256" key="10">
    <source>
        <dbReference type="SAM" id="Phobius"/>
    </source>
</evidence>
<dbReference type="PANTHER" id="PTHR43547:SF2">
    <property type="entry name" value="HYBRID SIGNAL TRANSDUCTION HISTIDINE KINASE C"/>
    <property type="match status" value="1"/>
</dbReference>
<dbReference type="Pfam" id="PF07494">
    <property type="entry name" value="Reg_prop"/>
    <property type="match status" value="3"/>
</dbReference>
<keyword evidence="6" id="KW-0805">Transcription regulation</keyword>
<keyword evidence="8" id="KW-0804">Transcription</keyword>
<dbReference type="SUPFAM" id="SSF47384">
    <property type="entry name" value="Homodimeric domain of signal transducing histidine kinase"/>
    <property type="match status" value="1"/>
</dbReference>
<dbReference type="InterPro" id="IPR005467">
    <property type="entry name" value="His_kinase_dom"/>
</dbReference>
<dbReference type="PROSITE" id="PS50109">
    <property type="entry name" value="HIS_KIN"/>
    <property type="match status" value="1"/>
</dbReference>
<keyword evidence="10" id="KW-1133">Transmembrane helix</keyword>
<evidence type="ECO:0000259" key="11">
    <source>
        <dbReference type="PROSITE" id="PS01124"/>
    </source>
</evidence>
<dbReference type="EC" id="2.7.13.3" evidence="2"/>
<keyword evidence="5 14" id="KW-0418">Kinase</keyword>
<dbReference type="FunFam" id="3.30.565.10:FF:000006">
    <property type="entry name" value="Sensor histidine kinase WalK"/>
    <property type="match status" value="1"/>
</dbReference>
<keyword evidence="3 9" id="KW-0597">Phosphoprotein</keyword>
<dbReference type="GO" id="GO:0000155">
    <property type="term" value="F:phosphorelay sensor kinase activity"/>
    <property type="evidence" value="ECO:0007669"/>
    <property type="project" value="InterPro"/>
</dbReference>
<dbReference type="Pfam" id="PF00072">
    <property type="entry name" value="Response_reg"/>
    <property type="match status" value="1"/>
</dbReference>
<dbReference type="PROSITE" id="PS50110">
    <property type="entry name" value="RESPONSE_REGULATORY"/>
    <property type="match status" value="1"/>
</dbReference>
<dbReference type="PRINTS" id="PR00344">
    <property type="entry name" value="BCTRLSENSOR"/>
</dbReference>
<feature type="transmembrane region" description="Helical" evidence="10">
    <location>
        <begin position="37"/>
        <end position="53"/>
    </location>
</feature>
<proteinExistence type="predicted"/>
<evidence type="ECO:0000256" key="4">
    <source>
        <dbReference type="ARBA" id="ARBA00022679"/>
    </source>
</evidence>
<dbReference type="InterPro" id="IPR001789">
    <property type="entry name" value="Sig_transdc_resp-reg_receiver"/>
</dbReference>
<dbReference type="InterPro" id="IPR003594">
    <property type="entry name" value="HATPase_dom"/>
</dbReference>
<dbReference type="SMART" id="SM00448">
    <property type="entry name" value="REC"/>
    <property type="match status" value="1"/>
</dbReference>
<dbReference type="Gene3D" id="3.30.565.10">
    <property type="entry name" value="Histidine kinase-like ATPase, C-terminal domain"/>
    <property type="match status" value="1"/>
</dbReference>
<name>A0A2W7QZM6_9BACT</name>
<dbReference type="SUPFAM" id="SSF55874">
    <property type="entry name" value="ATPase domain of HSP90 chaperone/DNA topoisomerase II/histidine kinase"/>
    <property type="match status" value="1"/>
</dbReference>
<dbReference type="InterPro" id="IPR011006">
    <property type="entry name" value="CheY-like_superfamily"/>
</dbReference>
<dbReference type="InterPro" id="IPR003661">
    <property type="entry name" value="HisK_dim/P_dom"/>
</dbReference>
<protein>
    <recommendedName>
        <fullName evidence="2">histidine kinase</fullName>
        <ecNumber evidence="2">2.7.13.3</ecNumber>
    </recommendedName>
</protein>
<dbReference type="FunFam" id="2.60.40.10:FF:000791">
    <property type="entry name" value="Two-component system sensor histidine kinase/response regulator"/>
    <property type="match status" value="1"/>
</dbReference>
<keyword evidence="4" id="KW-0808">Transferase</keyword>
<evidence type="ECO:0000256" key="8">
    <source>
        <dbReference type="ARBA" id="ARBA00023163"/>
    </source>
</evidence>
<comment type="catalytic activity">
    <reaction evidence="1">
        <text>ATP + protein L-histidine = ADP + protein N-phospho-L-histidine.</text>
        <dbReference type="EC" id="2.7.13.3"/>
    </reaction>
</comment>
<dbReference type="InterPro" id="IPR015943">
    <property type="entry name" value="WD40/YVTN_repeat-like_dom_sf"/>
</dbReference>
<reference evidence="14 15" key="1">
    <citation type="submission" date="2018-06" db="EMBL/GenBank/DDBJ databases">
        <title>Genomic Encyclopedia of Archaeal and Bacterial Type Strains, Phase II (KMG-II): from individual species to whole genera.</title>
        <authorList>
            <person name="Goeker M."/>
        </authorList>
    </citation>
    <scope>NUCLEOTIDE SEQUENCE [LARGE SCALE GENOMIC DNA]</scope>
    <source>
        <strain evidence="14 15">DSM 19830</strain>
    </source>
</reference>
<dbReference type="SMART" id="SM00342">
    <property type="entry name" value="HTH_ARAC"/>
    <property type="match status" value="1"/>
</dbReference>
<dbReference type="Pfam" id="PF02518">
    <property type="entry name" value="HATPase_c"/>
    <property type="match status" value="1"/>
</dbReference>
<dbReference type="InterPro" id="IPR036890">
    <property type="entry name" value="HATPase_C_sf"/>
</dbReference>
<dbReference type="PROSITE" id="PS01124">
    <property type="entry name" value="HTH_ARAC_FAMILY_2"/>
    <property type="match status" value="1"/>
</dbReference>
<evidence type="ECO:0000313" key="15">
    <source>
        <dbReference type="Proteomes" id="UP000248882"/>
    </source>
</evidence>
<feature type="modified residue" description="4-aspartylphosphate" evidence="9">
    <location>
        <position position="1169"/>
    </location>
</feature>
<dbReference type="Gene3D" id="1.10.287.130">
    <property type="match status" value="1"/>
</dbReference>
<feature type="domain" description="HTH araC/xylS-type" evidence="11">
    <location>
        <begin position="1268"/>
        <end position="1367"/>
    </location>
</feature>
<evidence type="ECO:0000256" key="1">
    <source>
        <dbReference type="ARBA" id="ARBA00000085"/>
    </source>
</evidence>
<evidence type="ECO:0000313" key="14">
    <source>
        <dbReference type="EMBL" id="PZX54003.1"/>
    </source>
</evidence>
<dbReference type="EMBL" id="QKZT01000005">
    <property type="protein sequence ID" value="PZX54003.1"/>
    <property type="molecule type" value="Genomic_DNA"/>
</dbReference>
<dbReference type="Gene3D" id="2.130.10.10">
    <property type="entry name" value="YVTN repeat-like/Quinoprotein amine dehydrogenase"/>
    <property type="match status" value="3"/>
</dbReference>
<comment type="caution">
    <text evidence="14">The sequence shown here is derived from an EMBL/GenBank/DDBJ whole genome shotgun (WGS) entry which is preliminary data.</text>
</comment>
<evidence type="ECO:0000259" key="12">
    <source>
        <dbReference type="PROSITE" id="PS50109"/>
    </source>
</evidence>
<organism evidence="14 15">
    <name type="scientific">Algoriphagus chordae</name>
    <dbReference type="NCBI Taxonomy" id="237019"/>
    <lineage>
        <taxon>Bacteria</taxon>
        <taxon>Pseudomonadati</taxon>
        <taxon>Bacteroidota</taxon>
        <taxon>Cytophagia</taxon>
        <taxon>Cytophagales</taxon>
        <taxon>Cyclobacteriaceae</taxon>
        <taxon>Algoriphagus</taxon>
    </lineage>
</organism>
<dbReference type="SUPFAM" id="SSF52172">
    <property type="entry name" value="CheY-like"/>
    <property type="match status" value="1"/>
</dbReference>
<keyword evidence="10" id="KW-0812">Transmembrane</keyword>
<keyword evidence="15" id="KW-1185">Reference proteome</keyword>
<dbReference type="InterPro" id="IPR011110">
    <property type="entry name" value="Reg_prop"/>
</dbReference>
<dbReference type="SMART" id="SM00387">
    <property type="entry name" value="HATPase_c"/>
    <property type="match status" value="1"/>
</dbReference>
<dbReference type="SMART" id="SM00388">
    <property type="entry name" value="HisKA"/>
    <property type="match status" value="1"/>
</dbReference>
<dbReference type="SUPFAM" id="SSF46689">
    <property type="entry name" value="Homeodomain-like"/>
    <property type="match status" value="1"/>
</dbReference>
<dbReference type="FunFam" id="1.10.287.130:FF:000045">
    <property type="entry name" value="Two-component system sensor histidine kinase/response regulator"/>
    <property type="match status" value="1"/>
</dbReference>
<dbReference type="SUPFAM" id="SSF63829">
    <property type="entry name" value="Calcium-dependent phosphotriesterase"/>
    <property type="match status" value="3"/>
</dbReference>
<evidence type="ECO:0000256" key="6">
    <source>
        <dbReference type="ARBA" id="ARBA00023015"/>
    </source>
</evidence>
<dbReference type="Pfam" id="PF12833">
    <property type="entry name" value="HTH_18"/>
    <property type="match status" value="1"/>
</dbReference>
<evidence type="ECO:0000256" key="5">
    <source>
        <dbReference type="ARBA" id="ARBA00022777"/>
    </source>
</evidence>
<gene>
    <name evidence="14" type="ORF">LV85_01341</name>
</gene>
<dbReference type="Gene3D" id="3.40.50.2300">
    <property type="match status" value="1"/>
</dbReference>
<dbReference type="Gene3D" id="2.60.40.10">
    <property type="entry name" value="Immunoglobulins"/>
    <property type="match status" value="1"/>
</dbReference>
<dbReference type="InterPro" id="IPR004358">
    <property type="entry name" value="Sig_transdc_His_kin-like_C"/>
</dbReference>
<dbReference type="CDD" id="cd00075">
    <property type="entry name" value="HATPase"/>
    <property type="match status" value="1"/>
</dbReference>
<dbReference type="InterPro" id="IPR011123">
    <property type="entry name" value="Y_Y_Y"/>
</dbReference>
<dbReference type="PANTHER" id="PTHR43547">
    <property type="entry name" value="TWO-COMPONENT HISTIDINE KINASE"/>
    <property type="match status" value="1"/>
</dbReference>